<feature type="transmembrane region" description="Helical" evidence="1">
    <location>
        <begin position="89"/>
        <end position="111"/>
    </location>
</feature>
<evidence type="ECO:0000256" key="1">
    <source>
        <dbReference type="SAM" id="Phobius"/>
    </source>
</evidence>
<sequence>MEMKWISIAVAALAAVILGYVWHNFIFKDTDENASKNKLSPPVFMLVSYILNLLIAYGLHRQVVGLHQFIRSLRASAGENVSNPFLHGVFHGAMDSLVYGAISVLIITALLDGKGLKAILSRVLYWLITISLMGGIVGMLG</sequence>
<name>A0A6S6SUK5_9BACT</name>
<feature type="transmembrane region" description="Helical" evidence="1">
    <location>
        <begin position="123"/>
        <end position="140"/>
    </location>
</feature>
<evidence type="ECO:0000313" key="2">
    <source>
        <dbReference type="EMBL" id="CAA6808494.1"/>
    </source>
</evidence>
<dbReference type="AlphaFoldDB" id="A0A6S6SUK5"/>
<keyword evidence="1" id="KW-1133">Transmembrane helix</keyword>
<keyword evidence="1" id="KW-0812">Transmembrane</keyword>
<dbReference type="InterPro" id="IPR013879">
    <property type="entry name" value="DUF1761"/>
</dbReference>
<reference evidence="2" key="1">
    <citation type="submission" date="2020-01" db="EMBL/GenBank/DDBJ databases">
        <authorList>
            <person name="Meier V. D."/>
            <person name="Meier V D."/>
        </authorList>
    </citation>
    <scope>NUCLEOTIDE SEQUENCE</scope>
    <source>
        <strain evidence="2">HLG_WM_MAG_10</strain>
    </source>
</reference>
<keyword evidence="1" id="KW-0472">Membrane</keyword>
<organism evidence="2">
    <name type="scientific">uncultured Aureispira sp</name>
    <dbReference type="NCBI Taxonomy" id="1331704"/>
    <lineage>
        <taxon>Bacteria</taxon>
        <taxon>Pseudomonadati</taxon>
        <taxon>Bacteroidota</taxon>
        <taxon>Saprospiria</taxon>
        <taxon>Saprospirales</taxon>
        <taxon>Saprospiraceae</taxon>
        <taxon>Aureispira</taxon>
        <taxon>environmental samples</taxon>
    </lineage>
</organism>
<feature type="transmembrane region" description="Helical" evidence="1">
    <location>
        <begin position="39"/>
        <end position="59"/>
    </location>
</feature>
<feature type="transmembrane region" description="Helical" evidence="1">
    <location>
        <begin position="6"/>
        <end position="27"/>
    </location>
</feature>
<dbReference type="Pfam" id="PF08570">
    <property type="entry name" value="DUF1761"/>
    <property type="match status" value="1"/>
</dbReference>
<proteinExistence type="predicted"/>
<protein>
    <submittedName>
        <fullName evidence="2">Uncharacterized protein</fullName>
    </submittedName>
</protein>
<gene>
    <name evidence="2" type="ORF">HELGO_WM35310</name>
</gene>
<accession>A0A6S6SUK5</accession>
<dbReference type="EMBL" id="CACVAQ010000142">
    <property type="protein sequence ID" value="CAA6808494.1"/>
    <property type="molecule type" value="Genomic_DNA"/>
</dbReference>